<feature type="compositionally biased region" description="Acidic residues" evidence="1">
    <location>
        <begin position="133"/>
        <end position="142"/>
    </location>
</feature>
<reference evidence="2" key="1">
    <citation type="submission" date="2014-09" db="EMBL/GenBank/DDBJ databases">
        <title>Draft genome sequence of an oleaginous Mucoromycotina fungus Mucor ambiguus NBRC6742.</title>
        <authorList>
            <person name="Takeda I."/>
            <person name="Yamane N."/>
            <person name="Morita T."/>
            <person name="Tamano K."/>
            <person name="Machida M."/>
            <person name="Baker S."/>
            <person name="Koike H."/>
        </authorList>
    </citation>
    <scope>NUCLEOTIDE SEQUENCE</scope>
    <source>
        <strain evidence="2">NBRC 6742</strain>
    </source>
</reference>
<sequence>MPPRRLRVVFDNNVVNLSNTAIDMLNDTAAAIQEGFAGRPQQRTIREQVPVAQGIRKLASVIASHHIRHLLRDHIPDLEEEYDTISRKIDRVTLAVCHDLALAGDEQAARAWRNVTTDHRRRRAPVSQTEEGHDQDEEQDAG</sequence>
<protein>
    <submittedName>
        <fullName evidence="2">Uncharacterized protein</fullName>
    </submittedName>
</protein>
<dbReference type="OrthoDB" id="10275139at2759"/>
<dbReference type="Proteomes" id="UP000053815">
    <property type="component" value="Unassembled WGS sequence"/>
</dbReference>
<name>A0A0C9ME66_9FUNG</name>
<dbReference type="AlphaFoldDB" id="A0A0C9ME66"/>
<evidence type="ECO:0000313" key="2">
    <source>
        <dbReference type="EMBL" id="GAN05654.1"/>
    </source>
</evidence>
<dbReference type="EMBL" id="DF836386">
    <property type="protein sequence ID" value="GAN05654.1"/>
    <property type="molecule type" value="Genomic_DNA"/>
</dbReference>
<proteinExistence type="predicted"/>
<feature type="region of interest" description="Disordered" evidence="1">
    <location>
        <begin position="116"/>
        <end position="142"/>
    </location>
</feature>
<organism evidence="2">
    <name type="scientific">Mucor ambiguus</name>
    <dbReference type="NCBI Taxonomy" id="91626"/>
    <lineage>
        <taxon>Eukaryota</taxon>
        <taxon>Fungi</taxon>
        <taxon>Fungi incertae sedis</taxon>
        <taxon>Mucoromycota</taxon>
        <taxon>Mucoromycotina</taxon>
        <taxon>Mucoromycetes</taxon>
        <taxon>Mucorales</taxon>
        <taxon>Mucorineae</taxon>
        <taxon>Mucoraceae</taxon>
        <taxon>Mucor</taxon>
    </lineage>
</organism>
<accession>A0A0C9ME66</accession>
<evidence type="ECO:0000256" key="1">
    <source>
        <dbReference type="SAM" id="MobiDB-lite"/>
    </source>
</evidence>
<evidence type="ECO:0000313" key="3">
    <source>
        <dbReference type="Proteomes" id="UP000053815"/>
    </source>
</evidence>
<gene>
    <name evidence="2" type="ORF">MAM1_0097d05127</name>
</gene>
<keyword evidence="3" id="KW-1185">Reference proteome</keyword>